<dbReference type="SUPFAM" id="SSF52833">
    <property type="entry name" value="Thioredoxin-like"/>
    <property type="match status" value="1"/>
</dbReference>
<dbReference type="PANTHER" id="PTHR36057">
    <property type="match status" value="1"/>
</dbReference>
<keyword evidence="1" id="KW-0732">Signal</keyword>
<dbReference type="Pfam" id="PF06764">
    <property type="entry name" value="DUF1223"/>
    <property type="match status" value="1"/>
</dbReference>
<evidence type="ECO:0000256" key="1">
    <source>
        <dbReference type="SAM" id="SignalP"/>
    </source>
</evidence>
<name>W0SHX1_9PROT</name>
<dbReference type="EMBL" id="AP012547">
    <property type="protein sequence ID" value="BAO31019.1"/>
    <property type="molecule type" value="Genomic_DNA"/>
</dbReference>
<dbReference type="RefSeq" id="WP_041100708.1">
    <property type="nucleotide sequence ID" value="NZ_AP012547.1"/>
</dbReference>
<dbReference type="AlphaFoldDB" id="W0SHX1"/>
<dbReference type="KEGG" id="shd:SUTH_03246"/>
<dbReference type="PANTHER" id="PTHR36057:SF1">
    <property type="entry name" value="LIPOPROTEIN LIPID ATTACHMENT SITE-LIKE PROTEIN, PUTATIVE (DUF1223)-RELATED"/>
    <property type="match status" value="1"/>
</dbReference>
<organism evidence="2 3">
    <name type="scientific">Sulfuritalea hydrogenivorans sk43H</name>
    <dbReference type="NCBI Taxonomy" id="1223802"/>
    <lineage>
        <taxon>Bacteria</taxon>
        <taxon>Pseudomonadati</taxon>
        <taxon>Pseudomonadota</taxon>
        <taxon>Betaproteobacteria</taxon>
        <taxon>Nitrosomonadales</taxon>
        <taxon>Sterolibacteriaceae</taxon>
        <taxon>Sulfuritalea</taxon>
    </lineage>
</organism>
<evidence type="ECO:0000313" key="3">
    <source>
        <dbReference type="Proteomes" id="UP000031637"/>
    </source>
</evidence>
<evidence type="ECO:0000313" key="2">
    <source>
        <dbReference type="EMBL" id="BAO31019.1"/>
    </source>
</evidence>
<gene>
    <name evidence="2" type="ORF">SUTH_03246</name>
</gene>
<dbReference type="InterPro" id="IPR013783">
    <property type="entry name" value="Ig-like_fold"/>
</dbReference>
<feature type="chain" id="PRO_5004795449" description="Secreted protein" evidence="1">
    <location>
        <begin position="23"/>
        <end position="254"/>
    </location>
</feature>
<protein>
    <recommendedName>
        <fullName evidence="4">Secreted protein</fullName>
    </recommendedName>
</protein>
<proteinExistence type="predicted"/>
<dbReference type="InterPro" id="IPR036249">
    <property type="entry name" value="Thioredoxin-like_sf"/>
</dbReference>
<reference evidence="2 3" key="1">
    <citation type="journal article" date="2014" name="Syst. Appl. Microbiol.">
        <title>Complete genomes of freshwater sulfur oxidizers Sulfuricella denitrificans skB26 and Sulfuritalea hydrogenivorans sk43H: genetic insights into the sulfur oxidation pathway of betaproteobacteria.</title>
        <authorList>
            <person name="Watanabe T."/>
            <person name="Kojima H."/>
            <person name="Fukui M."/>
        </authorList>
    </citation>
    <scope>NUCLEOTIDE SEQUENCE [LARGE SCALE GENOMIC DNA]</scope>
    <source>
        <strain evidence="2">DSM22779</strain>
    </source>
</reference>
<dbReference type="InterPro" id="IPR010634">
    <property type="entry name" value="DUF1223"/>
</dbReference>
<keyword evidence="3" id="KW-1185">Reference proteome</keyword>
<dbReference type="Gene3D" id="2.60.40.10">
    <property type="entry name" value="Immunoglobulins"/>
    <property type="match status" value="1"/>
</dbReference>
<dbReference type="Proteomes" id="UP000031637">
    <property type="component" value="Chromosome"/>
</dbReference>
<dbReference type="HOGENOM" id="CLU_065609_1_0_4"/>
<accession>W0SHX1</accession>
<evidence type="ECO:0008006" key="4">
    <source>
        <dbReference type="Google" id="ProtNLM"/>
    </source>
</evidence>
<feature type="signal peptide" evidence="1">
    <location>
        <begin position="1"/>
        <end position="22"/>
    </location>
</feature>
<sequence length="254" mass="27221">MNARMSAVAILAWLSAAAGTHAAAPPCVAQSGAQRAVLLELYTSEGCDSCPPADRRLSQFKTRADHAGRVVPLAFHVDYWDRLGWVDRFANPQYTQRQQVMAGLARSRMVYTPQFLRNGRDWRSAGSPLDGAGAAATGLRILLELGVPTAGHLALDGGISAANAGAEAWLAVYENNLESQVRAGENSGKTLRHDYVVRRLIGPLSPDPSGRISLRRQVALDAGWKRADLGVVAFVQDKASGEILQALQRHACAG</sequence>